<dbReference type="GO" id="GO:0016987">
    <property type="term" value="F:sigma factor activity"/>
    <property type="evidence" value="ECO:0007669"/>
    <property type="project" value="UniProtKB-KW"/>
</dbReference>
<keyword evidence="8" id="KW-0804">Transcription</keyword>
<dbReference type="PANTHER" id="PTHR32248:SF4">
    <property type="entry name" value="RNA POLYMERASE SIGMA-54 FACTOR"/>
    <property type="match status" value="1"/>
</dbReference>
<dbReference type="PROSITE" id="PS00718">
    <property type="entry name" value="SIGMA54_2"/>
    <property type="match status" value="1"/>
</dbReference>
<feature type="domain" description="RNA polymerase sigma factor 54 core-binding" evidence="11">
    <location>
        <begin position="126"/>
        <end position="313"/>
    </location>
</feature>
<dbReference type="Pfam" id="PF04963">
    <property type="entry name" value="Sigma54_CBD"/>
    <property type="match status" value="1"/>
</dbReference>
<evidence type="ECO:0000256" key="6">
    <source>
        <dbReference type="ARBA" id="ARBA00023082"/>
    </source>
</evidence>
<evidence type="ECO:0000256" key="9">
    <source>
        <dbReference type="SAM" id="MobiDB-lite"/>
    </source>
</evidence>
<dbReference type="InterPro" id="IPR000394">
    <property type="entry name" value="RNA_pol_sigma_54"/>
</dbReference>
<dbReference type="GO" id="GO:0003677">
    <property type="term" value="F:DNA binding"/>
    <property type="evidence" value="ECO:0007669"/>
    <property type="project" value="UniProtKB-KW"/>
</dbReference>
<dbReference type="GO" id="GO:0001216">
    <property type="term" value="F:DNA-binding transcription activator activity"/>
    <property type="evidence" value="ECO:0007669"/>
    <property type="project" value="InterPro"/>
</dbReference>
<evidence type="ECO:0000259" key="11">
    <source>
        <dbReference type="Pfam" id="PF04963"/>
    </source>
</evidence>
<protein>
    <submittedName>
        <fullName evidence="12">RNA polymerase sigma-54 factor RpoN</fullName>
    </submittedName>
</protein>
<dbReference type="AlphaFoldDB" id="A0A3B1BUZ5"/>
<dbReference type="Gene3D" id="1.10.10.1330">
    <property type="entry name" value="RNA polymerase sigma-54 factor, core-binding domain"/>
    <property type="match status" value="1"/>
</dbReference>
<feature type="compositionally biased region" description="Basic and acidic residues" evidence="9">
    <location>
        <begin position="89"/>
        <end position="100"/>
    </location>
</feature>
<evidence type="ECO:0000256" key="5">
    <source>
        <dbReference type="ARBA" id="ARBA00023015"/>
    </source>
</evidence>
<keyword evidence="4" id="KW-0548">Nucleotidyltransferase</keyword>
<dbReference type="InterPro" id="IPR007046">
    <property type="entry name" value="RNA_pol_sigma_54_core-bd"/>
</dbReference>
<sequence length="494" mass="57029">MGMEMKLEVRLSQRLVMTPMLQQAIKLLPMTKLELVQAIRQEMEENPLLDELAPELEEEKEEKTESEKAEEQSIEGEQEQVFEEQTPLAEKEKESDGKDDIDWDAYIQSDLYDGGTGEGYIERPSLENTLRQKESLEEHLMWQLSCSALTEEESQLGSTIIGNIDDTGYLEADLAVLAEEAQVSLDVMEDALVLIQSFDPPGVAARDIKECLSLQLYAAGMKNSLAEKLVIERLEDLNERQFSKISKAYDVDVEEVIEAIRVIRELNPKPGLEFNKEDTHYITPDLYVVKIDGEYQVYLNDDGIPKLRINQYYKSILKNKNESKSESQKVTKDYVENKFRSAIWMIKSIEQRRQTMLKVGRSICKFQREFLDKGINYLKPLILRNVADDIEMHESTVSRVTTNKYIHTPQGLLDMKFFFHSAVGSYLGNDLSSVRVKEMIRQICKDEDAGKPHTDDQIVKLLQSKDVKIARRTVTKYRKELHILPTSKRRRLYL</sequence>
<feature type="domain" description="RNA polymerase sigma factor 54 DNA-binding" evidence="10">
    <location>
        <begin position="333"/>
        <end position="491"/>
    </location>
</feature>
<dbReference type="PROSITE" id="PS00717">
    <property type="entry name" value="SIGMA54_1"/>
    <property type="match status" value="1"/>
</dbReference>
<dbReference type="GO" id="GO:0000428">
    <property type="term" value="C:DNA-directed RNA polymerase complex"/>
    <property type="evidence" value="ECO:0007669"/>
    <property type="project" value="UniProtKB-KW"/>
</dbReference>
<feature type="compositionally biased region" description="Acidic residues" evidence="9">
    <location>
        <begin position="46"/>
        <end position="60"/>
    </location>
</feature>
<dbReference type="PANTHER" id="PTHR32248">
    <property type="entry name" value="RNA POLYMERASE SIGMA-54 FACTOR"/>
    <property type="match status" value="1"/>
</dbReference>
<keyword evidence="6" id="KW-0731">Sigma factor</keyword>
<evidence type="ECO:0000256" key="8">
    <source>
        <dbReference type="ARBA" id="ARBA00023163"/>
    </source>
</evidence>
<dbReference type="Pfam" id="PF00309">
    <property type="entry name" value="Sigma54_AID"/>
    <property type="match status" value="1"/>
</dbReference>
<proteinExistence type="inferred from homology"/>
<dbReference type="GO" id="GO:0016779">
    <property type="term" value="F:nucleotidyltransferase activity"/>
    <property type="evidence" value="ECO:0007669"/>
    <property type="project" value="UniProtKB-KW"/>
</dbReference>
<evidence type="ECO:0000313" key="12">
    <source>
        <dbReference type="EMBL" id="VAX15684.1"/>
    </source>
</evidence>
<evidence type="ECO:0000256" key="1">
    <source>
        <dbReference type="ARBA" id="ARBA00008798"/>
    </source>
</evidence>
<dbReference type="PRINTS" id="PR00045">
    <property type="entry name" value="SIGMA54FCT"/>
</dbReference>
<dbReference type="GO" id="GO:0006352">
    <property type="term" value="P:DNA-templated transcription initiation"/>
    <property type="evidence" value="ECO:0007669"/>
    <property type="project" value="InterPro"/>
</dbReference>
<evidence type="ECO:0000256" key="7">
    <source>
        <dbReference type="ARBA" id="ARBA00023125"/>
    </source>
</evidence>
<feature type="compositionally biased region" description="Basic and acidic residues" evidence="9">
    <location>
        <begin position="61"/>
        <end position="71"/>
    </location>
</feature>
<dbReference type="InterPro" id="IPR007634">
    <property type="entry name" value="RNA_pol_sigma_54_DNA-bd"/>
</dbReference>
<keyword evidence="7" id="KW-0238">DNA-binding</keyword>
<reference evidence="12" key="1">
    <citation type="submission" date="2018-06" db="EMBL/GenBank/DDBJ databases">
        <authorList>
            <person name="Zhirakovskaya E."/>
        </authorList>
    </citation>
    <scope>NUCLEOTIDE SEQUENCE</scope>
</reference>
<dbReference type="Gene3D" id="1.10.10.60">
    <property type="entry name" value="Homeodomain-like"/>
    <property type="match status" value="1"/>
</dbReference>
<feature type="compositionally biased region" description="Acidic residues" evidence="9">
    <location>
        <begin position="72"/>
        <end position="82"/>
    </location>
</feature>
<dbReference type="Pfam" id="PF04552">
    <property type="entry name" value="Sigma54_DBD"/>
    <property type="match status" value="1"/>
</dbReference>
<accession>A0A3B1BUZ5</accession>
<comment type="similarity">
    <text evidence="1">Belongs to the sigma-54 factor family.</text>
</comment>
<feature type="region of interest" description="Disordered" evidence="9">
    <location>
        <begin position="46"/>
        <end position="102"/>
    </location>
</feature>
<dbReference type="EMBL" id="UOGC01000019">
    <property type="protein sequence ID" value="VAX15684.1"/>
    <property type="molecule type" value="Genomic_DNA"/>
</dbReference>
<evidence type="ECO:0000256" key="3">
    <source>
        <dbReference type="ARBA" id="ARBA00022679"/>
    </source>
</evidence>
<dbReference type="InterPro" id="IPR038709">
    <property type="entry name" value="RpoN_core-bd_sf"/>
</dbReference>
<keyword evidence="5" id="KW-0805">Transcription regulation</keyword>
<gene>
    <name evidence="12" type="ORF">MNBD_NITROSPINAE01-95</name>
</gene>
<organism evidence="12">
    <name type="scientific">hydrothermal vent metagenome</name>
    <dbReference type="NCBI Taxonomy" id="652676"/>
    <lineage>
        <taxon>unclassified sequences</taxon>
        <taxon>metagenomes</taxon>
        <taxon>ecological metagenomes</taxon>
    </lineage>
</organism>
<keyword evidence="3" id="KW-0808">Transferase</keyword>
<evidence type="ECO:0000256" key="4">
    <source>
        <dbReference type="ARBA" id="ARBA00022695"/>
    </source>
</evidence>
<dbReference type="PIRSF" id="PIRSF000774">
    <property type="entry name" value="RpoN"/>
    <property type="match status" value="1"/>
</dbReference>
<evidence type="ECO:0000256" key="2">
    <source>
        <dbReference type="ARBA" id="ARBA00022478"/>
    </source>
</evidence>
<dbReference type="PROSITE" id="PS50044">
    <property type="entry name" value="SIGMA54_3"/>
    <property type="match status" value="1"/>
</dbReference>
<evidence type="ECO:0000259" key="10">
    <source>
        <dbReference type="Pfam" id="PF04552"/>
    </source>
</evidence>
<keyword evidence="2" id="KW-0240">DNA-directed RNA polymerase</keyword>
<dbReference type="NCBIfam" id="TIGR02395">
    <property type="entry name" value="rpoN_sigma"/>
    <property type="match status" value="1"/>
</dbReference>
<name>A0A3B1BUZ5_9ZZZZ</name>